<dbReference type="PANTHER" id="PTHR11267:SF205">
    <property type="entry name" value="T-BOX TRANSCRIPTION FACTOR TBX6-LIKE"/>
    <property type="match status" value="1"/>
</dbReference>
<evidence type="ECO:0000256" key="5">
    <source>
        <dbReference type="ARBA" id="ARBA00023242"/>
    </source>
</evidence>
<keyword evidence="3 6" id="KW-0238">DNA-binding</keyword>
<dbReference type="InterPro" id="IPR001699">
    <property type="entry name" value="TF_T-box"/>
</dbReference>
<dbReference type="SMART" id="SM00425">
    <property type="entry name" value="TBOX"/>
    <property type="match status" value="1"/>
</dbReference>
<dbReference type="RefSeq" id="XP_033799954.1">
    <property type="nucleotide sequence ID" value="XM_033944063.1"/>
</dbReference>
<dbReference type="KEGG" id="gsh:117360364"/>
<protein>
    <submittedName>
        <fullName evidence="10">T-box transcription factor TBX6-like</fullName>
    </submittedName>
</protein>
<dbReference type="Proteomes" id="UP000515159">
    <property type="component" value="Chromosome 5"/>
</dbReference>
<dbReference type="PROSITE" id="PS01283">
    <property type="entry name" value="TBOX_1"/>
    <property type="match status" value="1"/>
</dbReference>
<gene>
    <name evidence="10" type="primary">LOC117360364</name>
</gene>
<dbReference type="Pfam" id="PF00907">
    <property type="entry name" value="T-box"/>
    <property type="match status" value="1"/>
</dbReference>
<evidence type="ECO:0000256" key="2">
    <source>
        <dbReference type="ARBA" id="ARBA00023015"/>
    </source>
</evidence>
<dbReference type="GO" id="GO:0005634">
    <property type="term" value="C:nucleus"/>
    <property type="evidence" value="ECO:0007669"/>
    <property type="project" value="UniProtKB-SubCell"/>
</dbReference>
<dbReference type="InterPro" id="IPR018186">
    <property type="entry name" value="TF_T-box_CS"/>
</dbReference>
<comment type="caution">
    <text evidence="6">Lacks conserved residue(s) required for the propagation of feature annotation.</text>
</comment>
<dbReference type="InParanoid" id="A0A6P8QRY2"/>
<evidence type="ECO:0000256" key="1">
    <source>
        <dbReference type="ARBA" id="ARBA00004123"/>
    </source>
</evidence>
<evidence type="ECO:0000259" key="8">
    <source>
        <dbReference type="PROSITE" id="PS50252"/>
    </source>
</evidence>
<reference evidence="10" key="1">
    <citation type="submission" date="2025-08" db="UniProtKB">
        <authorList>
            <consortium name="RefSeq"/>
        </authorList>
    </citation>
    <scope>IDENTIFICATION</scope>
</reference>
<comment type="subcellular location">
    <subcellularLocation>
        <location evidence="1 6">Nucleus</location>
    </subcellularLocation>
</comment>
<dbReference type="InterPro" id="IPR008967">
    <property type="entry name" value="p53-like_TF_DNA-bd_sf"/>
</dbReference>
<dbReference type="Gene3D" id="2.60.40.820">
    <property type="entry name" value="Transcription factor, T-box"/>
    <property type="match status" value="1"/>
</dbReference>
<evidence type="ECO:0000313" key="10">
    <source>
        <dbReference type="RefSeq" id="XP_033799954.1"/>
    </source>
</evidence>
<feature type="compositionally biased region" description="Basic and acidic residues" evidence="7">
    <location>
        <begin position="278"/>
        <end position="310"/>
    </location>
</feature>
<keyword evidence="2" id="KW-0805">Transcription regulation</keyword>
<evidence type="ECO:0000256" key="4">
    <source>
        <dbReference type="ARBA" id="ARBA00023163"/>
    </source>
</evidence>
<dbReference type="PANTHER" id="PTHR11267">
    <property type="entry name" value="T-BOX PROTEIN-RELATED"/>
    <property type="match status" value="1"/>
</dbReference>
<proteinExistence type="predicted"/>
<dbReference type="PROSITE" id="PS50252">
    <property type="entry name" value="TBOX_3"/>
    <property type="match status" value="1"/>
</dbReference>
<feature type="domain" description="T-box" evidence="8">
    <location>
        <begin position="53"/>
        <end position="234"/>
    </location>
</feature>
<dbReference type="InterPro" id="IPR046360">
    <property type="entry name" value="T-box_DNA-bd"/>
</dbReference>
<evidence type="ECO:0000256" key="6">
    <source>
        <dbReference type="PROSITE-ProRule" id="PRU00201"/>
    </source>
</evidence>
<evidence type="ECO:0000256" key="7">
    <source>
        <dbReference type="SAM" id="MobiDB-lite"/>
    </source>
</evidence>
<dbReference type="SUPFAM" id="SSF49417">
    <property type="entry name" value="p53-like transcription factors"/>
    <property type="match status" value="1"/>
</dbReference>
<name>A0A6P8QRY2_GEOSA</name>
<keyword evidence="4" id="KW-0804">Transcription</keyword>
<dbReference type="AlphaFoldDB" id="A0A6P8QRY2"/>
<dbReference type="PROSITE" id="PS01264">
    <property type="entry name" value="TBOX_2"/>
    <property type="match status" value="1"/>
</dbReference>
<keyword evidence="5 6" id="KW-0539">Nucleus</keyword>
<keyword evidence="9" id="KW-1185">Reference proteome</keyword>
<dbReference type="GeneID" id="117360364"/>
<dbReference type="PRINTS" id="PR00937">
    <property type="entry name" value="TBOX"/>
</dbReference>
<accession>A0A6P8QRY2</accession>
<organism evidence="9 10">
    <name type="scientific">Geotrypetes seraphini</name>
    <name type="common">Gaboon caecilian</name>
    <name type="synonym">Caecilia seraphini</name>
    <dbReference type="NCBI Taxonomy" id="260995"/>
    <lineage>
        <taxon>Eukaryota</taxon>
        <taxon>Metazoa</taxon>
        <taxon>Chordata</taxon>
        <taxon>Craniata</taxon>
        <taxon>Vertebrata</taxon>
        <taxon>Euteleostomi</taxon>
        <taxon>Amphibia</taxon>
        <taxon>Gymnophiona</taxon>
        <taxon>Geotrypetes</taxon>
    </lineage>
</organism>
<evidence type="ECO:0000313" key="9">
    <source>
        <dbReference type="Proteomes" id="UP000515159"/>
    </source>
</evidence>
<dbReference type="InterPro" id="IPR036960">
    <property type="entry name" value="T-box_sf"/>
</dbReference>
<feature type="region of interest" description="Disordered" evidence="7">
    <location>
        <begin position="237"/>
        <end position="320"/>
    </location>
</feature>
<evidence type="ECO:0000256" key="3">
    <source>
        <dbReference type="ARBA" id="ARBA00023125"/>
    </source>
</evidence>
<dbReference type="GO" id="GO:0045893">
    <property type="term" value="P:positive regulation of DNA-templated transcription"/>
    <property type="evidence" value="ECO:0007669"/>
    <property type="project" value="InterPro"/>
</dbReference>
<sequence length="320" mass="36094">MAYGGSGCCSCSHCFGGEDHPCCHEAGITVLSPLWPLPPPPILEPQVGVLARLENRELWEKFCSVGTEMIVTKSGRRMFPEFCISISGLDPFALYALTVEALPTDSFRYRWRGGAEGWQQNGKAETQLPARLYLHPESPAPGGHWMYRPISFSKLKVTNSMLDQSGHLILCSMHKYRLRLCIVLTVQPGSCTTSTTFSATTFPETTFIAVTSYQNEKLSQLKIEENPFAKGIKDFRKQKRREKMKKNDLERSELEDEEEERPPEYKKPKYSPENTGAGREEMLLDTKSPDTGWEERLHETEKAEQVRGGEENCLGVPSLP</sequence>
<dbReference type="GO" id="GO:0000981">
    <property type="term" value="F:DNA-binding transcription factor activity, RNA polymerase II-specific"/>
    <property type="evidence" value="ECO:0007669"/>
    <property type="project" value="TreeGrafter"/>
</dbReference>
<dbReference type="GO" id="GO:0001708">
    <property type="term" value="P:cell fate specification"/>
    <property type="evidence" value="ECO:0007669"/>
    <property type="project" value="TreeGrafter"/>
</dbReference>
<dbReference type="GO" id="GO:0000978">
    <property type="term" value="F:RNA polymerase II cis-regulatory region sequence-specific DNA binding"/>
    <property type="evidence" value="ECO:0007669"/>
    <property type="project" value="InterPro"/>
</dbReference>
<dbReference type="OrthoDB" id="7442607at2759"/>
<dbReference type="GO" id="GO:0000785">
    <property type="term" value="C:chromatin"/>
    <property type="evidence" value="ECO:0007669"/>
    <property type="project" value="TreeGrafter"/>
</dbReference>